<dbReference type="PROSITE" id="PS50887">
    <property type="entry name" value="GGDEF"/>
    <property type="match status" value="1"/>
</dbReference>
<feature type="domain" description="HD-GYP" evidence="2">
    <location>
        <begin position="348"/>
        <end position="538"/>
    </location>
</feature>
<dbReference type="RefSeq" id="WP_119150913.1">
    <property type="nucleotide sequence ID" value="NZ_JBHSOV010000055.1"/>
</dbReference>
<organism evidence="3 4">
    <name type="scientific">Cohnella faecalis</name>
    <dbReference type="NCBI Taxonomy" id="2315694"/>
    <lineage>
        <taxon>Bacteria</taxon>
        <taxon>Bacillati</taxon>
        <taxon>Bacillota</taxon>
        <taxon>Bacilli</taxon>
        <taxon>Bacillales</taxon>
        <taxon>Paenibacillaceae</taxon>
        <taxon>Cohnella</taxon>
    </lineage>
</organism>
<sequence length="538" mass="61301">MAKRKEDAFFGFAEERTTLQQAKTVMEAAKHHDNELLPGYAMLSDRYEKLLKEMNKVLLISDRQSNALIRMEAEMKTLLDNVGQGFLTVDGSLKVQRQTSSECQRLFDRKISGLNVTELLWPDDQSMRDKAESLLLSAMVEDSSSFLDELPAECDLGGKKLRLDYKKIQVPFTTEQVRIMIVMTDVTEQRKSQKRLEYMSSHDPLTGLWNRGHVDRWMDHNGKGSERPFSLIMADMNGLKLVNDVFGHLLGDELLLKAAQILLSVFGEKAICARWGGDEFLILLPNTDREECLGLIDRLDEACQASDGKPIKISMSVGAATSSRPQDEYAQLFLHAEKEMYKKKMLESRDSRKRLMENISDTMYEQGIEDPRHVERIATLASELAERMGIPPQSPQMNMLKMLARLHDVGKIAIPQELLANEEELTPEQWEVVRNHSEIGYRLAFSLGEPALAEAILSMQEHWDGTGYPYGLKHDQIPEFSRLLAVVDAYDVMTERKPKPNRTPLSREKALKKLLEGSGSRFDPQVVAEFVLHMERKE</sequence>
<dbReference type="NCBIfam" id="TIGR00254">
    <property type="entry name" value="GGDEF"/>
    <property type="match status" value="1"/>
</dbReference>
<dbReference type="CDD" id="cd01949">
    <property type="entry name" value="GGDEF"/>
    <property type="match status" value="1"/>
</dbReference>
<keyword evidence="4" id="KW-1185">Reference proteome</keyword>
<dbReference type="Pfam" id="PF13487">
    <property type="entry name" value="HD_5"/>
    <property type="match status" value="1"/>
</dbReference>
<reference evidence="3 4" key="1">
    <citation type="submission" date="2018-09" db="EMBL/GenBank/DDBJ databases">
        <title>Cohnella cavernae sp. nov., isolated from a karst cave.</title>
        <authorList>
            <person name="Zhu H."/>
        </authorList>
    </citation>
    <scope>NUCLEOTIDE SEQUENCE [LARGE SCALE GENOMIC DNA]</scope>
    <source>
        <strain evidence="3 4">K2E09-144</strain>
    </source>
</reference>
<protein>
    <submittedName>
        <fullName evidence="3">Diguanylate cyclase</fullName>
    </submittedName>
</protein>
<dbReference type="OrthoDB" id="9759601at2"/>
<dbReference type="Gene3D" id="3.30.450.20">
    <property type="entry name" value="PAS domain"/>
    <property type="match status" value="1"/>
</dbReference>
<dbReference type="InterPro" id="IPR052020">
    <property type="entry name" value="Cyclic_di-GMP/3'3'-cGAMP_PDE"/>
</dbReference>
<dbReference type="PANTHER" id="PTHR45228">
    <property type="entry name" value="CYCLIC DI-GMP PHOSPHODIESTERASE TM_0186-RELATED"/>
    <property type="match status" value="1"/>
</dbReference>
<dbReference type="SUPFAM" id="SSF55073">
    <property type="entry name" value="Nucleotide cyclase"/>
    <property type="match status" value="1"/>
</dbReference>
<dbReference type="Gene3D" id="3.30.70.270">
    <property type="match status" value="1"/>
</dbReference>
<dbReference type="SUPFAM" id="SSF109604">
    <property type="entry name" value="HD-domain/PDEase-like"/>
    <property type="match status" value="1"/>
</dbReference>
<dbReference type="Gene3D" id="1.10.3210.10">
    <property type="entry name" value="Hypothetical protein af1432"/>
    <property type="match status" value="1"/>
</dbReference>
<dbReference type="Pfam" id="PF00990">
    <property type="entry name" value="GGDEF"/>
    <property type="match status" value="1"/>
</dbReference>
<gene>
    <name evidence="3" type="ORF">D3H35_19900</name>
</gene>
<dbReference type="SMART" id="SM00267">
    <property type="entry name" value="GGDEF"/>
    <property type="match status" value="1"/>
</dbReference>
<dbReference type="InterPro" id="IPR029787">
    <property type="entry name" value="Nucleotide_cyclase"/>
</dbReference>
<evidence type="ECO:0000259" key="1">
    <source>
        <dbReference type="PROSITE" id="PS50887"/>
    </source>
</evidence>
<evidence type="ECO:0000259" key="2">
    <source>
        <dbReference type="PROSITE" id="PS51832"/>
    </source>
</evidence>
<dbReference type="PROSITE" id="PS51832">
    <property type="entry name" value="HD_GYP"/>
    <property type="match status" value="1"/>
</dbReference>
<dbReference type="EMBL" id="QXJM01000039">
    <property type="protein sequence ID" value="RIE02884.1"/>
    <property type="molecule type" value="Genomic_DNA"/>
</dbReference>
<dbReference type="CDD" id="cd00077">
    <property type="entry name" value="HDc"/>
    <property type="match status" value="1"/>
</dbReference>
<accession>A0A398CV29</accession>
<feature type="domain" description="GGDEF" evidence="1">
    <location>
        <begin position="227"/>
        <end position="357"/>
    </location>
</feature>
<dbReference type="InterPro" id="IPR037522">
    <property type="entry name" value="HD_GYP_dom"/>
</dbReference>
<dbReference type="Proteomes" id="UP000266340">
    <property type="component" value="Unassembled WGS sequence"/>
</dbReference>
<dbReference type="AlphaFoldDB" id="A0A398CV29"/>
<name>A0A398CV29_9BACL</name>
<dbReference type="InterPro" id="IPR000160">
    <property type="entry name" value="GGDEF_dom"/>
</dbReference>
<dbReference type="PANTHER" id="PTHR45228:SF1">
    <property type="entry name" value="CYCLIC DI-GMP PHOSPHODIESTERASE TM_0186"/>
    <property type="match status" value="1"/>
</dbReference>
<proteinExistence type="predicted"/>
<comment type="caution">
    <text evidence="3">The sequence shown here is derived from an EMBL/GenBank/DDBJ whole genome shotgun (WGS) entry which is preliminary data.</text>
</comment>
<dbReference type="InterPro" id="IPR003607">
    <property type="entry name" value="HD/PDEase_dom"/>
</dbReference>
<evidence type="ECO:0000313" key="3">
    <source>
        <dbReference type="EMBL" id="RIE02884.1"/>
    </source>
</evidence>
<dbReference type="InterPro" id="IPR043128">
    <property type="entry name" value="Rev_trsase/Diguanyl_cyclase"/>
</dbReference>
<evidence type="ECO:0000313" key="4">
    <source>
        <dbReference type="Proteomes" id="UP000266340"/>
    </source>
</evidence>